<dbReference type="RefSeq" id="WP_077132262.1">
    <property type="nucleotide sequence ID" value="NZ_CP014263.1"/>
</dbReference>
<dbReference type="InterPro" id="IPR037171">
    <property type="entry name" value="NagB/RpiA_transferase-like"/>
</dbReference>
<proteinExistence type="predicted"/>
<dbReference type="GO" id="GO:0051539">
    <property type="term" value="F:4 iron, 4 sulfur cluster binding"/>
    <property type="evidence" value="ECO:0007669"/>
    <property type="project" value="UniProtKB-KW"/>
</dbReference>
<name>A0A1P9WZR0_9BACT</name>
<evidence type="ECO:0000313" key="10">
    <source>
        <dbReference type="EMBL" id="AQG80825.1"/>
    </source>
</evidence>
<dbReference type="InterPro" id="IPR024185">
    <property type="entry name" value="FTHF_cligase-like_sf"/>
</dbReference>
<dbReference type="Pfam" id="PF02589">
    <property type="entry name" value="LUD_dom"/>
    <property type="match status" value="1"/>
</dbReference>
<dbReference type="STRING" id="1178516.AWR27_16775"/>
<evidence type="ECO:0000256" key="6">
    <source>
        <dbReference type="ARBA" id="ARBA00023004"/>
    </source>
</evidence>
<protein>
    <submittedName>
        <fullName evidence="10">4Fe-4S ferredoxin</fullName>
    </submittedName>
</protein>
<dbReference type="GO" id="GO:0006089">
    <property type="term" value="P:lactate metabolic process"/>
    <property type="evidence" value="ECO:0007669"/>
    <property type="project" value="InterPro"/>
</dbReference>
<reference evidence="10 11" key="1">
    <citation type="submission" date="2016-01" db="EMBL/GenBank/DDBJ databases">
        <authorList>
            <person name="Oliw E.H."/>
        </authorList>
    </citation>
    <scope>NUCLEOTIDE SEQUENCE [LARGE SCALE GENOMIC DNA]</scope>
    <source>
        <strain evidence="10 11">DY10</strain>
    </source>
</reference>
<evidence type="ECO:0000256" key="8">
    <source>
        <dbReference type="SAM" id="MobiDB-lite"/>
    </source>
</evidence>
<dbReference type="InterPro" id="IPR009051">
    <property type="entry name" value="Helical_ferredxn"/>
</dbReference>
<dbReference type="PROSITE" id="PS51379">
    <property type="entry name" value="4FE4S_FER_2"/>
    <property type="match status" value="1"/>
</dbReference>
<dbReference type="KEGG" id="smon:AWR27_16775"/>
<dbReference type="Gene3D" id="3.40.50.10420">
    <property type="entry name" value="NagB/RpiA/CoA transferase-like"/>
    <property type="match status" value="1"/>
</dbReference>
<evidence type="ECO:0000256" key="2">
    <source>
        <dbReference type="ARBA" id="ARBA00022485"/>
    </source>
</evidence>
<gene>
    <name evidence="10" type="ORF">AWR27_16775</name>
</gene>
<evidence type="ECO:0000313" key="11">
    <source>
        <dbReference type="Proteomes" id="UP000187941"/>
    </source>
</evidence>
<feature type="region of interest" description="Disordered" evidence="8">
    <location>
        <begin position="262"/>
        <end position="290"/>
    </location>
</feature>
<dbReference type="InterPro" id="IPR017896">
    <property type="entry name" value="4Fe4S_Fe-S-bd"/>
</dbReference>
<dbReference type="AlphaFoldDB" id="A0A1P9WZR0"/>
<dbReference type="GO" id="GO:0046872">
    <property type="term" value="F:metal ion binding"/>
    <property type="evidence" value="ECO:0007669"/>
    <property type="project" value="UniProtKB-KW"/>
</dbReference>
<evidence type="ECO:0000256" key="1">
    <source>
        <dbReference type="ARBA" id="ARBA00022448"/>
    </source>
</evidence>
<dbReference type="EMBL" id="CP014263">
    <property type="protein sequence ID" value="AQG80825.1"/>
    <property type="molecule type" value="Genomic_DNA"/>
</dbReference>
<dbReference type="InterPro" id="IPR004452">
    <property type="entry name" value="LutB/LldF"/>
</dbReference>
<feature type="compositionally biased region" description="Basic and acidic residues" evidence="8">
    <location>
        <begin position="277"/>
        <end position="286"/>
    </location>
</feature>
<dbReference type="Pfam" id="PF13183">
    <property type="entry name" value="Fer4_8"/>
    <property type="match status" value="1"/>
</dbReference>
<accession>A0A1P9WZR0</accession>
<keyword evidence="7" id="KW-0411">Iron-sulfur</keyword>
<keyword evidence="1" id="KW-0813">Transport</keyword>
<feature type="domain" description="4Fe-4S ferredoxin-type" evidence="9">
    <location>
        <begin position="306"/>
        <end position="336"/>
    </location>
</feature>
<dbReference type="InterPro" id="IPR003741">
    <property type="entry name" value="LUD_dom"/>
</dbReference>
<dbReference type="PANTHER" id="PTHR47153">
    <property type="entry name" value="LACTATE UTILIZATION PROTEIN B"/>
    <property type="match status" value="1"/>
</dbReference>
<sequence length="471" mass="52869">MNHAEAAVAFNRDENRVDWHDETLWFVRSKRDRAAQTLPEWEQLREAASQIKNHVLSNMHDLLTQFEQNALANGITVHWAADAAEHNAIVHKILVDNGVNRMVKSKSMLTEECHLNPYLTERGIEVIDSDLGERIVQMRNEPPSHIVMPAIHLKRADVGDTFHKHLGTEAGATDPQYLTEAARQHLRDTFLTRRVALTGVNFAIAETGGFVVCTNEGNADMGVHLADVHIACMGFEKIIPRAEHLSVFLRLLARSATGQPITTFSSHFHKPRRGYGRRGDGRRGDGRPGQQMHIVIVDNGRSRQLGRPEFRNSLKCIRCAACLNTCPVYRRSGGHSYHSAIAGPIGSILAPNIDMKQNADLPFASTLCGSCSNVCPVKIDIHEQLYKWRQVLMQEGYGPTAKTVSMRAMAGVLESPRLYRLAGKVGRGVLRFAPVLAENNLNPWYQHRDMPEAPGESFREWYVKRVMSDER</sequence>
<dbReference type="PROSITE" id="PS00198">
    <property type="entry name" value="4FE4S_FER_1"/>
    <property type="match status" value="1"/>
</dbReference>
<dbReference type="PANTHER" id="PTHR47153:SF2">
    <property type="entry name" value="LACTATE UTILIZATION PROTEIN B"/>
    <property type="match status" value="1"/>
</dbReference>
<evidence type="ECO:0000256" key="3">
    <source>
        <dbReference type="ARBA" id="ARBA00022723"/>
    </source>
</evidence>
<evidence type="ECO:0000256" key="4">
    <source>
        <dbReference type="ARBA" id="ARBA00022737"/>
    </source>
</evidence>
<dbReference type="Pfam" id="PF11870">
    <property type="entry name" value="LutB_C"/>
    <property type="match status" value="1"/>
</dbReference>
<keyword evidence="4" id="KW-0677">Repeat</keyword>
<feature type="compositionally biased region" description="Basic residues" evidence="8">
    <location>
        <begin position="267"/>
        <end position="276"/>
    </location>
</feature>
<dbReference type="Gene3D" id="1.10.1060.10">
    <property type="entry name" value="Alpha-helical ferredoxin"/>
    <property type="match status" value="1"/>
</dbReference>
<dbReference type="Proteomes" id="UP000187941">
    <property type="component" value="Chromosome"/>
</dbReference>
<keyword evidence="5" id="KW-0249">Electron transport</keyword>
<keyword evidence="3" id="KW-0479">Metal-binding</keyword>
<keyword evidence="11" id="KW-1185">Reference proteome</keyword>
<dbReference type="SUPFAM" id="SSF100950">
    <property type="entry name" value="NagB/RpiA/CoA transferase-like"/>
    <property type="match status" value="1"/>
</dbReference>
<keyword evidence="6" id="KW-0408">Iron</keyword>
<dbReference type="InterPro" id="IPR024569">
    <property type="entry name" value="LutB_C"/>
</dbReference>
<evidence type="ECO:0000256" key="5">
    <source>
        <dbReference type="ARBA" id="ARBA00022982"/>
    </source>
</evidence>
<dbReference type="InterPro" id="IPR017900">
    <property type="entry name" value="4Fe4S_Fe_S_CS"/>
</dbReference>
<dbReference type="OrthoDB" id="9782337at2"/>
<organism evidence="10 11">
    <name type="scientific">Spirosoma montaniterrae</name>
    <dbReference type="NCBI Taxonomy" id="1178516"/>
    <lineage>
        <taxon>Bacteria</taxon>
        <taxon>Pseudomonadati</taxon>
        <taxon>Bacteroidota</taxon>
        <taxon>Cytophagia</taxon>
        <taxon>Cytophagales</taxon>
        <taxon>Cytophagaceae</taxon>
        <taxon>Spirosoma</taxon>
    </lineage>
</organism>
<evidence type="ECO:0000256" key="7">
    <source>
        <dbReference type="ARBA" id="ARBA00023014"/>
    </source>
</evidence>
<evidence type="ECO:0000259" key="9">
    <source>
        <dbReference type="PROSITE" id="PS51379"/>
    </source>
</evidence>
<dbReference type="SUPFAM" id="SSF46548">
    <property type="entry name" value="alpha-helical ferredoxin"/>
    <property type="match status" value="1"/>
</dbReference>
<keyword evidence="2" id="KW-0004">4Fe-4S</keyword>